<keyword evidence="3" id="KW-1185">Reference proteome</keyword>
<sequence>MPTNVSTRSANQQKVDESAMEAIINKVCEKFMNKIEQQFDQKFEQMSEKFDSLCHKIDNLDKTVETNVNAIQKNIKRMDDIEYNFKKNRIRRCLKGTGIFINEDLVEKSYKLFMKAIKIFNPRNVWTRGGRIYIKSKNDVVHIKDEQDLSNISPPLAYGLLNDGTANKFLSRRSVFVLHIFKPNKSFCIVNTSLKQSNVKALSYPNMGEDSPGSSNPQQTLRAIIKSKLTIEQNELLNSLHQLSPAQNKSLLDLEKELYKTLEEFKDNEEVSREIIQLKNKVTACKSKIVTYSQSDFGPFTVIVEQKVNGENIPSLHPMDLGKRFHALGISNVKSIKKKGKHRVGVSFNLPHEANKILCNETLLREGYKIYIPQRFLTVKGIIRDVGYSITSEDILQNAGNKYNIIEARRLNRRIVTQEGIQYLPSSTFLLTFKGKKRPEEIEIYTYHTKVFAYVPPVTQCRNCLRFGHAQIQCRSKKRCNCCGESHENCDKEPVCIFCDQNHKSTDKNCPEFSRQKNINELMSFQDLSYYEASQLSPPIISRNINKFNFQRTPQSFPPLNATLSESSSSARRSYAKVTMTPKRKKVNVIEKTGYDILAHKGALLPQPTRLVSQSSVYQYTQEKVTPNTKLDSQPSVYQCTQGKITPDNLSPPHSSLKSSWIDIHLDASDNNNPNDSESMLIDDIPNTPFSSSFPKI</sequence>
<accession>A0A9P0CXU5</accession>
<feature type="compositionally biased region" description="Polar residues" evidence="1">
    <location>
        <begin position="669"/>
        <end position="678"/>
    </location>
</feature>
<proteinExistence type="predicted"/>
<evidence type="ECO:0000313" key="2">
    <source>
        <dbReference type="EMBL" id="CAH1108458.1"/>
    </source>
</evidence>
<gene>
    <name evidence="2" type="ORF">PSYICH_LOCUS8802</name>
</gene>
<name>A0A9P0CXU5_9CUCU</name>
<feature type="region of interest" description="Disordered" evidence="1">
    <location>
        <begin position="668"/>
        <end position="697"/>
    </location>
</feature>
<reference evidence="2" key="1">
    <citation type="submission" date="2022-01" db="EMBL/GenBank/DDBJ databases">
        <authorList>
            <person name="King R."/>
        </authorList>
    </citation>
    <scope>NUCLEOTIDE SEQUENCE</scope>
</reference>
<evidence type="ECO:0000313" key="3">
    <source>
        <dbReference type="Proteomes" id="UP001153636"/>
    </source>
</evidence>
<organism evidence="2 3">
    <name type="scientific">Psylliodes chrysocephalus</name>
    <dbReference type="NCBI Taxonomy" id="3402493"/>
    <lineage>
        <taxon>Eukaryota</taxon>
        <taxon>Metazoa</taxon>
        <taxon>Ecdysozoa</taxon>
        <taxon>Arthropoda</taxon>
        <taxon>Hexapoda</taxon>
        <taxon>Insecta</taxon>
        <taxon>Pterygota</taxon>
        <taxon>Neoptera</taxon>
        <taxon>Endopterygota</taxon>
        <taxon>Coleoptera</taxon>
        <taxon>Polyphaga</taxon>
        <taxon>Cucujiformia</taxon>
        <taxon>Chrysomeloidea</taxon>
        <taxon>Chrysomelidae</taxon>
        <taxon>Galerucinae</taxon>
        <taxon>Alticini</taxon>
        <taxon>Psylliodes</taxon>
    </lineage>
</organism>
<protein>
    <submittedName>
        <fullName evidence="2">Uncharacterized protein</fullName>
    </submittedName>
</protein>
<dbReference type="OrthoDB" id="6779801at2759"/>
<dbReference type="Proteomes" id="UP001153636">
    <property type="component" value="Chromosome 3"/>
</dbReference>
<evidence type="ECO:0000256" key="1">
    <source>
        <dbReference type="SAM" id="MobiDB-lite"/>
    </source>
</evidence>
<dbReference type="AlphaFoldDB" id="A0A9P0CXU5"/>
<dbReference type="EMBL" id="OV651815">
    <property type="protein sequence ID" value="CAH1108458.1"/>
    <property type="molecule type" value="Genomic_DNA"/>
</dbReference>
<feature type="compositionally biased region" description="Polar residues" evidence="1">
    <location>
        <begin position="688"/>
        <end position="697"/>
    </location>
</feature>